<dbReference type="InterPro" id="IPR028082">
    <property type="entry name" value="Peripla_BP_I"/>
</dbReference>
<keyword evidence="1" id="KW-0805">Transcription regulation</keyword>
<sequence>MSASSRPRRPTVEDVAAVAGVSRGTVSRVLNGGHYVSPDAAAAVQRAIRKTGYVVNQHARSLVTQRSDSVAFILSEPQERLFEDPNFNVLLRSCTQELAERDITLLLTIAGTQADRQRVGRWVTAGHVDGVLLVSEHAGSPLIDELRSRGLPIVACGRPIGHEREISYVAADDRDGARQMVSYLRSRGRRTIGIITGPLDTPGGVDRLAGYRDVIGEPDPRLVGTGDYSQASGEAAMDDLLRRAPDLDAVFVCSDLMALGAVSALHHAGKRIPDDVAVGGFDDSKAALTSTPSLTTIRQDFTRVSAEMVRLLLATIGTENRSAVTLPTDLIIRNST</sequence>
<dbReference type="Pfam" id="PF00356">
    <property type="entry name" value="LacI"/>
    <property type="match status" value="1"/>
</dbReference>
<dbReference type="PROSITE" id="PS50932">
    <property type="entry name" value="HTH_LACI_2"/>
    <property type="match status" value="1"/>
</dbReference>
<evidence type="ECO:0000313" key="7">
    <source>
        <dbReference type="Proteomes" id="UP000295573"/>
    </source>
</evidence>
<name>A0A4R2IPL0_9ACTN</name>
<dbReference type="PROSITE" id="PS50943">
    <property type="entry name" value="HTH_CROC1"/>
    <property type="match status" value="1"/>
</dbReference>
<keyword evidence="2 6" id="KW-0238">DNA-binding</keyword>
<dbReference type="InterPro" id="IPR001387">
    <property type="entry name" value="Cro/C1-type_HTH"/>
</dbReference>
<evidence type="ECO:0000256" key="2">
    <source>
        <dbReference type="ARBA" id="ARBA00023125"/>
    </source>
</evidence>
<proteinExistence type="predicted"/>
<dbReference type="RefSeq" id="WP_199237059.1">
    <property type="nucleotide sequence ID" value="NZ_SLWR01000006.1"/>
</dbReference>
<dbReference type="GO" id="GO:0000976">
    <property type="term" value="F:transcription cis-regulatory region binding"/>
    <property type="evidence" value="ECO:0007669"/>
    <property type="project" value="TreeGrafter"/>
</dbReference>
<protein>
    <submittedName>
        <fullName evidence="6">DNA-binding LacI/PurR family transcriptional regulator</fullName>
    </submittedName>
</protein>
<dbReference type="Gene3D" id="1.10.260.40">
    <property type="entry name" value="lambda repressor-like DNA-binding domains"/>
    <property type="match status" value="1"/>
</dbReference>
<dbReference type="Gene3D" id="3.40.50.2300">
    <property type="match status" value="2"/>
</dbReference>
<dbReference type="SUPFAM" id="SSF47413">
    <property type="entry name" value="lambda repressor-like DNA-binding domains"/>
    <property type="match status" value="1"/>
</dbReference>
<dbReference type="SMART" id="SM00354">
    <property type="entry name" value="HTH_LACI"/>
    <property type="match status" value="1"/>
</dbReference>
<dbReference type="PRINTS" id="PR00036">
    <property type="entry name" value="HTHLACI"/>
</dbReference>
<evidence type="ECO:0000259" key="4">
    <source>
        <dbReference type="PROSITE" id="PS50932"/>
    </source>
</evidence>
<dbReference type="PANTHER" id="PTHR30146:SF109">
    <property type="entry name" value="HTH-TYPE TRANSCRIPTIONAL REGULATOR GALS"/>
    <property type="match status" value="1"/>
</dbReference>
<feature type="domain" description="HTH lacI-type" evidence="4">
    <location>
        <begin position="10"/>
        <end position="64"/>
    </location>
</feature>
<accession>A0A4R2IPL0</accession>
<dbReference type="PROSITE" id="PS00356">
    <property type="entry name" value="HTH_LACI_1"/>
    <property type="match status" value="1"/>
</dbReference>
<evidence type="ECO:0000256" key="1">
    <source>
        <dbReference type="ARBA" id="ARBA00023015"/>
    </source>
</evidence>
<dbReference type="CDD" id="cd01392">
    <property type="entry name" value="HTH_LacI"/>
    <property type="match status" value="1"/>
</dbReference>
<dbReference type="AlphaFoldDB" id="A0A4R2IPL0"/>
<dbReference type="PANTHER" id="PTHR30146">
    <property type="entry name" value="LACI-RELATED TRANSCRIPTIONAL REPRESSOR"/>
    <property type="match status" value="1"/>
</dbReference>
<dbReference type="SUPFAM" id="SSF53822">
    <property type="entry name" value="Periplasmic binding protein-like I"/>
    <property type="match status" value="1"/>
</dbReference>
<dbReference type="Proteomes" id="UP000295573">
    <property type="component" value="Unassembled WGS sequence"/>
</dbReference>
<feature type="domain" description="HTH cro/C1-type" evidence="5">
    <location>
        <begin position="11"/>
        <end position="54"/>
    </location>
</feature>
<dbReference type="InterPro" id="IPR046335">
    <property type="entry name" value="LacI/GalR-like_sensor"/>
</dbReference>
<dbReference type="CDD" id="cd06267">
    <property type="entry name" value="PBP1_LacI_sugar_binding-like"/>
    <property type="match status" value="1"/>
</dbReference>
<evidence type="ECO:0000259" key="5">
    <source>
        <dbReference type="PROSITE" id="PS50943"/>
    </source>
</evidence>
<dbReference type="Pfam" id="PF13377">
    <property type="entry name" value="Peripla_BP_3"/>
    <property type="match status" value="1"/>
</dbReference>
<comment type="caution">
    <text evidence="6">The sequence shown here is derived from an EMBL/GenBank/DDBJ whole genome shotgun (WGS) entry which is preliminary data.</text>
</comment>
<keyword evidence="7" id="KW-1185">Reference proteome</keyword>
<gene>
    <name evidence="6" type="ORF">EV646_106324</name>
</gene>
<reference evidence="6 7" key="1">
    <citation type="journal article" date="2015" name="Stand. Genomic Sci.">
        <title>Genomic Encyclopedia of Bacterial and Archaeal Type Strains, Phase III: the genomes of soil and plant-associated and newly described type strains.</title>
        <authorList>
            <person name="Whitman W.B."/>
            <person name="Woyke T."/>
            <person name="Klenk H.P."/>
            <person name="Zhou Y."/>
            <person name="Lilburn T.G."/>
            <person name="Beck B.J."/>
            <person name="De Vos P."/>
            <person name="Vandamme P."/>
            <person name="Eisen J.A."/>
            <person name="Garrity G."/>
            <person name="Hugenholtz P."/>
            <person name="Kyrpides N.C."/>
        </authorList>
    </citation>
    <scope>NUCLEOTIDE SEQUENCE [LARGE SCALE GENOMIC DNA]</scope>
    <source>
        <strain evidence="6 7">VKM Ac-2541</strain>
    </source>
</reference>
<organism evidence="6 7">
    <name type="scientific">Kribbella antiqua</name>
    <dbReference type="NCBI Taxonomy" id="2512217"/>
    <lineage>
        <taxon>Bacteria</taxon>
        <taxon>Bacillati</taxon>
        <taxon>Actinomycetota</taxon>
        <taxon>Actinomycetes</taxon>
        <taxon>Propionibacteriales</taxon>
        <taxon>Kribbellaceae</taxon>
        <taxon>Kribbella</taxon>
    </lineage>
</organism>
<evidence type="ECO:0000256" key="3">
    <source>
        <dbReference type="ARBA" id="ARBA00023163"/>
    </source>
</evidence>
<dbReference type="GO" id="GO:0003700">
    <property type="term" value="F:DNA-binding transcription factor activity"/>
    <property type="evidence" value="ECO:0007669"/>
    <property type="project" value="TreeGrafter"/>
</dbReference>
<evidence type="ECO:0000313" key="6">
    <source>
        <dbReference type="EMBL" id="TCO47084.1"/>
    </source>
</evidence>
<keyword evidence="3" id="KW-0804">Transcription</keyword>
<dbReference type="InterPro" id="IPR000843">
    <property type="entry name" value="HTH_LacI"/>
</dbReference>
<dbReference type="EMBL" id="SLWR01000006">
    <property type="protein sequence ID" value="TCO47084.1"/>
    <property type="molecule type" value="Genomic_DNA"/>
</dbReference>
<dbReference type="InterPro" id="IPR010982">
    <property type="entry name" value="Lambda_DNA-bd_dom_sf"/>
</dbReference>